<gene>
    <name evidence="17" type="ORF">EgrG_000477100</name>
</gene>
<keyword evidence="6 15" id="KW-1133">Transmembrane helix</keyword>
<dbReference type="GO" id="GO:0006891">
    <property type="term" value="P:intra-Golgi vesicle-mediated transport"/>
    <property type="evidence" value="ECO:0007669"/>
    <property type="project" value="TreeGrafter"/>
</dbReference>
<evidence type="ECO:0000256" key="3">
    <source>
        <dbReference type="ARBA" id="ARBA00022448"/>
    </source>
</evidence>
<dbReference type="Gene3D" id="1.20.5.110">
    <property type="match status" value="1"/>
</dbReference>
<keyword evidence="8" id="KW-0175">Coiled coil</keyword>
<protein>
    <recommendedName>
        <fullName evidence="12">Vesicle transport through interaction with t-SNAREs homolog 1A</fullName>
    </recommendedName>
    <alternativeName>
        <fullName evidence="14">Vesicle transport v-SNARE protein Vti1-like 2</fullName>
    </alternativeName>
    <alternativeName>
        <fullName evidence="13">Vti1-rp2</fullName>
    </alternativeName>
</protein>
<dbReference type="SUPFAM" id="SSF58038">
    <property type="entry name" value="SNARE fusion complex"/>
    <property type="match status" value="1"/>
</dbReference>
<dbReference type="SMART" id="SM00397">
    <property type="entry name" value="t_SNARE"/>
    <property type="match status" value="1"/>
</dbReference>
<evidence type="ECO:0000256" key="1">
    <source>
        <dbReference type="ARBA" id="ARBA00004194"/>
    </source>
</evidence>
<organism evidence="17">
    <name type="scientific">Echinococcus granulosus</name>
    <name type="common">Hydatid tapeworm</name>
    <dbReference type="NCBI Taxonomy" id="6210"/>
    <lineage>
        <taxon>Eukaryota</taxon>
        <taxon>Metazoa</taxon>
        <taxon>Spiralia</taxon>
        <taxon>Lophotrochozoa</taxon>
        <taxon>Platyhelminthes</taxon>
        <taxon>Cestoda</taxon>
        <taxon>Eucestoda</taxon>
        <taxon>Cyclophyllidea</taxon>
        <taxon>Taeniidae</taxon>
        <taxon>Echinococcus</taxon>
        <taxon>Echinococcus granulosus group</taxon>
    </lineage>
</organism>
<dbReference type="PANTHER" id="PTHR21230:SF26">
    <property type="entry name" value="VESICLE TRANSPORT THROUGH INTERACTION WITH T-SNARES HOMOLOG 1A"/>
    <property type="match status" value="1"/>
</dbReference>
<evidence type="ECO:0000256" key="6">
    <source>
        <dbReference type="ARBA" id="ARBA00022989"/>
    </source>
</evidence>
<dbReference type="GO" id="GO:0016236">
    <property type="term" value="P:macroautophagy"/>
    <property type="evidence" value="ECO:0007669"/>
    <property type="project" value="TreeGrafter"/>
</dbReference>
<sequence length="298" mass="33850">MASILESYEKQYGNLTSEITAKLNNISRLANDERKAEIAATTRLFGETRELLEQMDLEIQDMPADVKPKYTTRLQCYGQELGRLAQEFKRPRYSMNAAPSTGPLSDHGALREELLSGAATDSGDMRASLLTNTERVERTGRRLNEGLRMAYETEEIGGQILDDLDQQRETIQRSRDRLRHANEDLSRSSRLISKMYRRVIQNRAVLAAIGILMCLVFFGITYIMFFLLSPLYLLPTKIPQEQSSTSHPTLSRLLLPRDFSSLLAGAVVNICDLCLYLFVCLCTRPLPYFTPSRFHNLA</sequence>
<dbReference type="GO" id="GO:0000139">
    <property type="term" value="C:Golgi membrane"/>
    <property type="evidence" value="ECO:0007669"/>
    <property type="project" value="UniProtKB-SubCell"/>
</dbReference>
<dbReference type="Pfam" id="PF05008">
    <property type="entry name" value="V-SNARE"/>
    <property type="match status" value="1"/>
</dbReference>
<dbReference type="GO" id="GO:0005789">
    <property type="term" value="C:endoplasmic reticulum membrane"/>
    <property type="evidence" value="ECO:0007669"/>
    <property type="project" value="TreeGrafter"/>
</dbReference>
<dbReference type="GO" id="GO:0012507">
    <property type="term" value="C:ER to Golgi transport vesicle membrane"/>
    <property type="evidence" value="ECO:0007669"/>
    <property type="project" value="TreeGrafter"/>
</dbReference>
<evidence type="ECO:0000256" key="11">
    <source>
        <dbReference type="ARBA" id="ARBA00065755"/>
    </source>
</evidence>
<dbReference type="GO" id="GO:0031902">
    <property type="term" value="C:late endosome membrane"/>
    <property type="evidence" value="ECO:0007669"/>
    <property type="project" value="TreeGrafter"/>
</dbReference>
<dbReference type="GO" id="GO:0005484">
    <property type="term" value="F:SNAP receptor activity"/>
    <property type="evidence" value="ECO:0007669"/>
    <property type="project" value="TreeGrafter"/>
</dbReference>
<dbReference type="Proteomes" id="UP000492820">
    <property type="component" value="Unassembled WGS sequence"/>
</dbReference>
<dbReference type="InterPro" id="IPR000727">
    <property type="entry name" value="T_SNARE_dom"/>
</dbReference>
<reference evidence="17 18" key="1">
    <citation type="journal article" date="2013" name="Nature">
        <title>The genomes of four tapeworm species reveal adaptations to parasitism.</title>
        <authorList>
            <person name="Tsai I.J."/>
            <person name="Zarowiecki M."/>
            <person name="Holroyd N."/>
            <person name="Garciarrubio A."/>
            <person name="Sanchez-Flores A."/>
            <person name="Brooks K.L."/>
            <person name="Tracey A."/>
            <person name="Bobes R.J."/>
            <person name="Fragoso G."/>
            <person name="Sciutto E."/>
            <person name="Aslett M."/>
            <person name="Beasley H."/>
            <person name="Bennett H.M."/>
            <person name="Cai J."/>
            <person name="Camicia F."/>
            <person name="Clark R."/>
            <person name="Cucher M."/>
            <person name="De Silva N."/>
            <person name="Day T.A."/>
            <person name="Deplazes P."/>
            <person name="Estrada K."/>
            <person name="Fernandez C."/>
            <person name="Holland P.W."/>
            <person name="Hou J."/>
            <person name="Hu S."/>
            <person name="Huckvale T."/>
            <person name="Hung S.S."/>
            <person name="Kamenetzky L."/>
            <person name="Keane J.A."/>
            <person name="Kiss F."/>
            <person name="Koziol U."/>
            <person name="Lambert O."/>
            <person name="Liu K."/>
            <person name="Luo X."/>
            <person name="Luo Y."/>
            <person name="Macchiaroli N."/>
            <person name="Nichol S."/>
            <person name="Paps J."/>
            <person name="Parkinson J."/>
            <person name="Pouchkina-Stantcheva N."/>
            <person name="Riddiford N."/>
            <person name="Rosenzvit M."/>
            <person name="Salinas G."/>
            <person name="Wasmuth J.D."/>
            <person name="Zamanian M."/>
            <person name="Zheng Y."/>
            <person name="Cai X."/>
            <person name="Soberon X."/>
            <person name="Olson P.D."/>
            <person name="Laclette J.P."/>
            <person name="Brehm K."/>
            <person name="Berriman M."/>
            <person name="Garciarrubio A."/>
            <person name="Bobes R.J."/>
            <person name="Fragoso G."/>
            <person name="Sanchez-Flores A."/>
            <person name="Estrada K."/>
            <person name="Cevallos M.A."/>
            <person name="Morett E."/>
            <person name="Gonzalez V."/>
            <person name="Portillo T."/>
            <person name="Ochoa-Leyva A."/>
            <person name="Jose M.V."/>
            <person name="Sciutto E."/>
            <person name="Landa A."/>
            <person name="Jimenez L."/>
            <person name="Valdes V."/>
            <person name="Carrero J.C."/>
            <person name="Larralde C."/>
            <person name="Morales-Montor J."/>
            <person name="Limon-Lason J."/>
            <person name="Soberon X."/>
            <person name="Laclette J.P."/>
        </authorList>
    </citation>
    <scope>NUCLEOTIDE SEQUENCE [LARGE SCALE GENOMIC DNA]</scope>
</reference>
<dbReference type="PANTHER" id="PTHR21230">
    <property type="entry name" value="VESICLE TRANSPORT V-SNARE PROTEIN VTI1-RELATED"/>
    <property type="match status" value="1"/>
</dbReference>
<evidence type="ECO:0000256" key="12">
    <source>
        <dbReference type="ARBA" id="ARBA00071612"/>
    </source>
</evidence>
<name>A0A068WP94_ECHGR</name>
<dbReference type="FunFam" id="1.20.5.110:FF:000078">
    <property type="entry name" value="Vesicle transport through interaction with t-SNAREs 1A"/>
    <property type="match status" value="1"/>
</dbReference>
<dbReference type="GO" id="GO:0048280">
    <property type="term" value="P:vesicle fusion with Golgi apparatus"/>
    <property type="evidence" value="ECO:0007669"/>
    <property type="project" value="TreeGrafter"/>
</dbReference>
<evidence type="ECO:0000256" key="15">
    <source>
        <dbReference type="SAM" id="Phobius"/>
    </source>
</evidence>
<evidence type="ECO:0000313" key="17">
    <source>
        <dbReference type="EMBL" id="CDS19463.1"/>
    </source>
</evidence>
<accession>A0A068WP94</accession>
<evidence type="ECO:0000256" key="9">
    <source>
        <dbReference type="ARBA" id="ARBA00023136"/>
    </source>
</evidence>
<evidence type="ECO:0000256" key="7">
    <source>
        <dbReference type="ARBA" id="ARBA00023034"/>
    </source>
</evidence>
<keyword evidence="5" id="KW-0653">Protein transport</keyword>
<dbReference type="CDD" id="cd15891">
    <property type="entry name" value="SNARE_Vti1a"/>
    <property type="match status" value="1"/>
</dbReference>
<dbReference type="SUPFAM" id="SSF47661">
    <property type="entry name" value="t-snare proteins"/>
    <property type="match status" value="1"/>
</dbReference>
<dbReference type="InterPro" id="IPR010989">
    <property type="entry name" value="SNARE"/>
</dbReference>
<dbReference type="FunFam" id="1.20.58.400:FF:000001">
    <property type="entry name" value="Vesicle transport through interaction with t-SNAREs homolog 1A"/>
    <property type="match status" value="1"/>
</dbReference>
<evidence type="ECO:0000313" key="18">
    <source>
        <dbReference type="Proteomes" id="UP000492820"/>
    </source>
</evidence>
<evidence type="ECO:0000313" key="19">
    <source>
        <dbReference type="WBParaSite" id="EgrG_000477100"/>
    </source>
</evidence>
<dbReference type="OrthoDB" id="430637at2759"/>
<keyword evidence="4 15" id="KW-0812">Transmembrane</keyword>
<evidence type="ECO:0000259" key="16">
    <source>
        <dbReference type="SMART" id="SM00397"/>
    </source>
</evidence>
<keyword evidence="9 15" id="KW-0472">Membrane</keyword>
<proteinExistence type="inferred from homology"/>
<dbReference type="Gene3D" id="1.20.58.400">
    <property type="entry name" value="t-snare proteins"/>
    <property type="match status" value="1"/>
</dbReference>
<dbReference type="GO" id="GO:0042147">
    <property type="term" value="P:retrograde transport, endosome to Golgi"/>
    <property type="evidence" value="ECO:0007669"/>
    <property type="project" value="TreeGrafter"/>
</dbReference>
<dbReference type="GO" id="GO:0006886">
    <property type="term" value="P:intracellular protein transport"/>
    <property type="evidence" value="ECO:0007669"/>
    <property type="project" value="InterPro"/>
</dbReference>
<evidence type="ECO:0000256" key="8">
    <source>
        <dbReference type="ARBA" id="ARBA00023054"/>
    </source>
</evidence>
<comment type="subunit">
    <text evidence="11">Interacts with distinct SNARE complexes that contain either STX5 or STX6. Interacts with NAPA and, to a lesser extent, with NAPG. Identified in a complex containing STX6, STX12, VAMP4 and VTI1A.</text>
</comment>
<evidence type="ECO:0000256" key="13">
    <source>
        <dbReference type="ARBA" id="ARBA00081711"/>
    </source>
</evidence>
<dbReference type="GO" id="GO:0000149">
    <property type="term" value="F:SNARE binding"/>
    <property type="evidence" value="ECO:0007669"/>
    <property type="project" value="TreeGrafter"/>
</dbReference>
<evidence type="ECO:0000256" key="14">
    <source>
        <dbReference type="ARBA" id="ARBA00082368"/>
    </source>
</evidence>
<reference evidence="19" key="3">
    <citation type="submission" date="2020-10" db="UniProtKB">
        <authorList>
            <consortium name="WormBaseParasite"/>
        </authorList>
    </citation>
    <scope>IDENTIFICATION</scope>
</reference>
<reference evidence="17" key="2">
    <citation type="submission" date="2014-06" db="EMBL/GenBank/DDBJ databases">
        <authorList>
            <person name="Aslett M."/>
        </authorList>
    </citation>
    <scope>NUCLEOTIDE SEQUENCE</scope>
</reference>
<keyword evidence="3" id="KW-0813">Transport</keyword>
<dbReference type="GO" id="GO:0031201">
    <property type="term" value="C:SNARE complex"/>
    <property type="evidence" value="ECO:0007669"/>
    <property type="project" value="TreeGrafter"/>
</dbReference>
<dbReference type="InterPro" id="IPR007705">
    <property type="entry name" value="Vesicle_trsprt_v-SNARE_N"/>
</dbReference>
<feature type="transmembrane region" description="Helical" evidence="15">
    <location>
        <begin position="262"/>
        <end position="283"/>
    </location>
</feature>
<dbReference type="WBParaSite" id="EgrG_000477100">
    <property type="protein sequence ID" value="EgrG_000477100"/>
    <property type="gene ID" value="EgrG_000477100"/>
</dbReference>
<dbReference type="AlphaFoldDB" id="A0A068WP94"/>
<dbReference type="GO" id="GO:0006896">
    <property type="term" value="P:Golgi to vacuole transport"/>
    <property type="evidence" value="ECO:0007669"/>
    <property type="project" value="TreeGrafter"/>
</dbReference>
<evidence type="ECO:0000256" key="5">
    <source>
        <dbReference type="ARBA" id="ARBA00022927"/>
    </source>
</evidence>
<dbReference type="GO" id="GO:0005829">
    <property type="term" value="C:cytosol"/>
    <property type="evidence" value="ECO:0007669"/>
    <property type="project" value="GOC"/>
</dbReference>
<keyword evidence="7" id="KW-0333">Golgi apparatus</keyword>
<dbReference type="EMBL" id="LK028579">
    <property type="protein sequence ID" value="CDS19463.1"/>
    <property type="molecule type" value="Genomic_DNA"/>
</dbReference>
<evidence type="ECO:0000256" key="4">
    <source>
        <dbReference type="ARBA" id="ARBA00022692"/>
    </source>
</evidence>
<comment type="subcellular location">
    <subcellularLocation>
        <location evidence="10">Endomembrane system</location>
        <topology evidence="10">Single-pass type IV membrane protein</topology>
    </subcellularLocation>
    <subcellularLocation>
        <location evidence="1">Golgi apparatus membrane</location>
        <topology evidence="1">Single-pass membrane protein</topology>
    </subcellularLocation>
</comment>
<evidence type="ECO:0000256" key="2">
    <source>
        <dbReference type="ARBA" id="ARBA00006108"/>
    </source>
</evidence>
<feature type="transmembrane region" description="Helical" evidence="15">
    <location>
        <begin position="204"/>
        <end position="228"/>
    </location>
</feature>
<evidence type="ECO:0000256" key="10">
    <source>
        <dbReference type="ARBA" id="ARBA00046280"/>
    </source>
</evidence>
<dbReference type="Pfam" id="PF12352">
    <property type="entry name" value="V-SNARE_C"/>
    <property type="match status" value="1"/>
</dbReference>
<comment type="similarity">
    <text evidence="2">Belongs to the VTI1 family.</text>
</comment>
<dbReference type="InterPro" id="IPR038407">
    <property type="entry name" value="v-SNARE_N_sf"/>
</dbReference>
<feature type="domain" description="T-SNARE coiled-coil homology" evidence="16">
    <location>
        <begin position="128"/>
        <end position="195"/>
    </location>
</feature>